<dbReference type="STRING" id="4795.A0A225WRD1"/>
<reference evidence="2" key="1">
    <citation type="submission" date="2017-03" db="EMBL/GenBank/DDBJ databases">
        <title>Phytopthora megakarya and P. palmivora, two closely related causual agents of cacao black pod achieved similar genome size and gene model numbers by different mechanisms.</title>
        <authorList>
            <person name="Ali S."/>
            <person name="Shao J."/>
            <person name="Larry D.J."/>
            <person name="Kronmiller B."/>
            <person name="Shen D."/>
            <person name="Strem M.D."/>
            <person name="Melnick R.L."/>
            <person name="Guiltinan M.J."/>
            <person name="Tyler B.M."/>
            <person name="Meinhardt L.W."/>
            <person name="Bailey B.A."/>
        </authorList>
    </citation>
    <scope>NUCLEOTIDE SEQUENCE [LARGE SCALE GENOMIC DNA]</scope>
    <source>
        <strain evidence="2">zdho120</strain>
    </source>
</reference>
<protein>
    <submittedName>
        <fullName evidence="1">Helitron helicase</fullName>
    </submittedName>
</protein>
<comment type="caution">
    <text evidence="1">The sequence shown here is derived from an EMBL/GenBank/DDBJ whole genome shotgun (WGS) entry which is preliminary data.</text>
</comment>
<dbReference type="PANTHER" id="PTHR10492:SF57">
    <property type="entry name" value="ATP-DEPENDENT DNA HELICASE"/>
    <property type="match status" value="1"/>
</dbReference>
<dbReference type="GO" id="GO:0004386">
    <property type="term" value="F:helicase activity"/>
    <property type="evidence" value="ECO:0007669"/>
    <property type="project" value="UniProtKB-KW"/>
</dbReference>
<dbReference type="OrthoDB" id="1918649at2759"/>
<accession>A0A225WRD1</accession>
<dbReference type="AlphaFoldDB" id="A0A225WRD1"/>
<sequence>MLLFFRDACIRWDALMLLYYEFPRHYTWVPADKNRERRTQSGEKVLPYDSDRFNLRMLLLHHSNIFELLTGHFTIYFKLLHKQYDYWRLVINAPLYRRNKPAPDAKATTSSYCNYFGALPPHFSKVAMGCALECNCLCGNNKVIKDFNGLHKLSAFSDLHTNSSEINRLIQTKLGYGRTAIEGLRNKAVFDTVIDGVRDDNTDKRLFFLDGPVRLDGKIDQVATELKGGRTAHYNFQLSLDLSSSSTCNVAARSNQAELLRQASDITGFDENDKPFGGKGGLPAGDFRVILPIIHHGPPSEAVKSSIKRS</sequence>
<organism evidence="1 2">
    <name type="scientific">Phytophthora megakarya</name>
    <dbReference type="NCBI Taxonomy" id="4795"/>
    <lineage>
        <taxon>Eukaryota</taxon>
        <taxon>Sar</taxon>
        <taxon>Stramenopiles</taxon>
        <taxon>Oomycota</taxon>
        <taxon>Peronosporomycetes</taxon>
        <taxon>Peronosporales</taxon>
        <taxon>Peronosporaceae</taxon>
        <taxon>Phytophthora</taxon>
    </lineage>
</organism>
<dbReference type="EMBL" id="NBNE01000421">
    <property type="protein sequence ID" value="OWZ19607.1"/>
    <property type="molecule type" value="Genomic_DNA"/>
</dbReference>
<name>A0A225WRD1_9STRA</name>
<dbReference type="Proteomes" id="UP000198211">
    <property type="component" value="Unassembled WGS sequence"/>
</dbReference>
<keyword evidence="1" id="KW-0347">Helicase</keyword>
<keyword evidence="1" id="KW-0378">Hydrolase</keyword>
<dbReference type="PANTHER" id="PTHR10492">
    <property type="match status" value="1"/>
</dbReference>
<evidence type="ECO:0000313" key="1">
    <source>
        <dbReference type="EMBL" id="OWZ19607.1"/>
    </source>
</evidence>
<evidence type="ECO:0000313" key="2">
    <source>
        <dbReference type="Proteomes" id="UP000198211"/>
    </source>
</evidence>
<keyword evidence="2" id="KW-1185">Reference proteome</keyword>
<keyword evidence="1" id="KW-0547">Nucleotide-binding</keyword>
<keyword evidence="1" id="KW-0067">ATP-binding</keyword>
<gene>
    <name evidence="1" type="ORF">PHMEG_0006102</name>
</gene>
<proteinExistence type="predicted"/>